<sequence>MFFKINKNCVFGQWGEMGNSDEGWNDGGMETIQNPVFPIINAGIHESNVKTQGRRNGLANDELNALTILKNAMEKRAEANRRLNEQLQFSSKQLDEAKEALKITRERIDGLESKCEMYGRLKKILKDKLTELEYLIGDSTTNNIIGQKQQLQAQQMQRDGDQNNVWMDGKFMRRLRINRQGLNDEINNLNNKNSDDLSSQLNPPKTFSCNNNNIGEQRIGIETEIDQARKRIQMLKGMEHKISVSLFLAKLL</sequence>
<dbReference type="WBParaSite" id="scaffold1760_cov210.g3594">
    <property type="protein sequence ID" value="scaffold1760_cov210.g3594"/>
    <property type="gene ID" value="scaffold1760_cov210.g3594"/>
</dbReference>
<evidence type="ECO:0000313" key="3">
    <source>
        <dbReference type="WBParaSite" id="scaffold1760_cov210.g3594"/>
    </source>
</evidence>
<name>A0A915LRN4_MELJA</name>
<evidence type="ECO:0000256" key="1">
    <source>
        <dbReference type="SAM" id="Coils"/>
    </source>
</evidence>
<dbReference type="AlphaFoldDB" id="A0A915LRN4"/>
<dbReference type="Proteomes" id="UP000887561">
    <property type="component" value="Unplaced"/>
</dbReference>
<proteinExistence type="predicted"/>
<evidence type="ECO:0000313" key="2">
    <source>
        <dbReference type="Proteomes" id="UP000887561"/>
    </source>
</evidence>
<organism evidence="2 3">
    <name type="scientific">Meloidogyne javanica</name>
    <name type="common">Root-knot nematode worm</name>
    <dbReference type="NCBI Taxonomy" id="6303"/>
    <lineage>
        <taxon>Eukaryota</taxon>
        <taxon>Metazoa</taxon>
        <taxon>Ecdysozoa</taxon>
        <taxon>Nematoda</taxon>
        <taxon>Chromadorea</taxon>
        <taxon>Rhabditida</taxon>
        <taxon>Tylenchina</taxon>
        <taxon>Tylenchomorpha</taxon>
        <taxon>Tylenchoidea</taxon>
        <taxon>Meloidogynidae</taxon>
        <taxon>Meloidogyninae</taxon>
        <taxon>Meloidogyne</taxon>
        <taxon>Meloidogyne incognita group</taxon>
    </lineage>
</organism>
<keyword evidence="1" id="KW-0175">Coiled coil</keyword>
<accession>A0A915LRN4</accession>
<keyword evidence="2" id="KW-1185">Reference proteome</keyword>
<reference evidence="3" key="1">
    <citation type="submission" date="2022-11" db="UniProtKB">
        <authorList>
            <consortium name="WormBaseParasite"/>
        </authorList>
    </citation>
    <scope>IDENTIFICATION</scope>
</reference>
<protein>
    <submittedName>
        <fullName evidence="3">Uncharacterized protein</fullName>
    </submittedName>
</protein>
<feature type="coiled-coil region" evidence="1">
    <location>
        <begin position="69"/>
        <end position="114"/>
    </location>
</feature>